<proteinExistence type="predicted"/>
<dbReference type="RefSeq" id="WP_340522700.1">
    <property type="nucleotide sequence ID" value="NZ_JBBLXS010000133.1"/>
</dbReference>
<accession>A0ABU8YN74</accession>
<evidence type="ECO:0000313" key="3">
    <source>
        <dbReference type="Proteomes" id="UP001384579"/>
    </source>
</evidence>
<organism evidence="2 3">
    <name type="scientific">Microcoleus anatoxicus PTRS2</name>
    <dbReference type="NCBI Taxonomy" id="2705321"/>
    <lineage>
        <taxon>Bacteria</taxon>
        <taxon>Bacillati</taxon>
        <taxon>Cyanobacteriota</taxon>
        <taxon>Cyanophyceae</taxon>
        <taxon>Oscillatoriophycideae</taxon>
        <taxon>Oscillatoriales</taxon>
        <taxon>Microcoleaceae</taxon>
        <taxon>Microcoleus</taxon>
        <taxon>Microcoleus anatoxicus</taxon>
    </lineage>
</organism>
<gene>
    <name evidence="2" type="ORF">WMG39_12205</name>
</gene>
<dbReference type="InterPro" id="IPR024311">
    <property type="entry name" value="Lipocalin-like"/>
</dbReference>
<protein>
    <submittedName>
        <fullName evidence="2">Lipocalin-like domain-containing protein</fullName>
    </submittedName>
</protein>
<dbReference type="EMBL" id="JBBLXS010000133">
    <property type="protein sequence ID" value="MEK0185603.1"/>
    <property type="molecule type" value="Genomic_DNA"/>
</dbReference>
<sequence length="239" mass="26437">MDPMSNESIDASIEQRKKAGIKNHRIQRSIKWFSGGLTAALIASYGAAAIKAEASKSTAVQQGVTNLKLDGISPKQGSIPSGMEHPPYKVSRGELTAAQKKVLGTWRLVSWENKDEEGKVTYPYGKDALGYLIYSPDGHMCATLSKNKRPNFPGGDILGGTLQQQAEAVQTYIAYCGKYEVKPDKVVHLPDVSLFPNYIGTRQERFYKFENGKLVLNQAPELMDGKKQTAFIIWERVPE</sequence>
<dbReference type="Pfam" id="PF13924">
    <property type="entry name" value="Lipocalin_5"/>
    <property type="match status" value="1"/>
</dbReference>
<name>A0ABU8YN74_9CYAN</name>
<evidence type="ECO:0000313" key="2">
    <source>
        <dbReference type="EMBL" id="MEK0185603.1"/>
    </source>
</evidence>
<dbReference type="Proteomes" id="UP001384579">
    <property type="component" value="Unassembled WGS sequence"/>
</dbReference>
<reference evidence="2 3" key="1">
    <citation type="journal article" date="2020" name="Harmful Algae">
        <title>Molecular and morphological characterization of a novel dihydroanatoxin-a producing Microcoleus species (cyanobacteria) from the Russian River, California, USA.</title>
        <authorList>
            <person name="Conklin K.Y."/>
            <person name="Stancheva R."/>
            <person name="Otten T.G."/>
            <person name="Fadness R."/>
            <person name="Boyer G.L."/>
            <person name="Read B."/>
            <person name="Zhang X."/>
            <person name="Sheath R.G."/>
        </authorList>
    </citation>
    <scope>NUCLEOTIDE SEQUENCE [LARGE SCALE GENOMIC DNA]</scope>
    <source>
        <strain evidence="2 3">PTRS2</strain>
    </source>
</reference>
<evidence type="ECO:0000259" key="1">
    <source>
        <dbReference type="Pfam" id="PF13924"/>
    </source>
</evidence>
<keyword evidence="3" id="KW-1185">Reference proteome</keyword>
<comment type="caution">
    <text evidence="2">The sequence shown here is derived from an EMBL/GenBank/DDBJ whole genome shotgun (WGS) entry which is preliminary data.</text>
</comment>
<feature type="domain" description="Lipocalin-like" evidence="1">
    <location>
        <begin position="104"/>
        <end position="237"/>
    </location>
</feature>